<accession>A0A411YJ35</accession>
<feature type="compositionally biased region" description="Basic and acidic residues" evidence="3">
    <location>
        <begin position="168"/>
        <end position="187"/>
    </location>
</feature>
<organism evidence="5 6">
    <name type="scientific">Egibacter rhizosphaerae</name>
    <dbReference type="NCBI Taxonomy" id="1670831"/>
    <lineage>
        <taxon>Bacteria</taxon>
        <taxon>Bacillati</taxon>
        <taxon>Actinomycetota</taxon>
        <taxon>Nitriliruptoria</taxon>
        <taxon>Egibacterales</taxon>
        <taxon>Egibacteraceae</taxon>
        <taxon>Egibacter</taxon>
    </lineage>
</organism>
<evidence type="ECO:0000256" key="2">
    <source>
        <dbReference type="ARBA" id="ARBA00023150"/>
    </source>
</evidence>
<dbReference type="InterPro" id="IPR008284">
    <property type="entry name" value="MoCF_biosynth_CS"/>
</dbReference>
<dbReference type="InterPro" id="IPR001453">
    <property type="entry name" value="MoaB/Mog_dom"/>
</dbReference>
<dbReference type="NCBIfam" id="TIGR00177">
    <property type="entry name" value="molyb_syn"/>
    <property type="match status" value="1"/>
</dbReference>
<evidence type="ECO:0000259" key="4">
    <source>
        <dbReference type="SMART" id="SM00852"/>
    </source>
</evidence>
<dbReference type="AlphaFoldDB" id="A0A411YJ35"/>
<dbReference type="CDD" id="cd00886">
    <property type="entry name" value="MogA_MoaB"/>
    <property type="match status" value="1"/>
</dbReference>
<dbReference type="PANTHER" id="PTHR43764:SF1">
    <property type="entry name" value="MOLYBDOPTERIN MOLYBDOTRANSFERASE"/>
    <property type="match status" value="1"/>
</dbReference>
<dbReference type="Pfam" id="PF00994">
    <property type="entry name" value="MoCF_biosynth"/>
    <property type="match status" value="1"/>
</dbReference>
<dbReference type="RefSeq" id="WP_131156085.1">
    <property type="nucleotide sequence ID" value="NZ_CP036402.1"/>
</dbReference>
<dbReference type="SUPFAM" id="SSF53218">
    <property type="entry name" value="Molybdenum cofactor biosynthesis proteins"/>
    <property type="match status" value="1"/>
</dbReference>
<protein>
    <submittedName>
        <fullName evidence="5">MogA/MoaB family molybdenum cofactor biosynthesis protein</fullName>
    </submittedName>
</protein>
<dbReference type="SMART" id="SM00852">
    <property type="entry name" value="MoCF_biosynth"/>
    <property type="match status" value="1"/>
</dbReference>
<dbReference type="UniPathway" id="UPA00344"/>
<dbReference type="InterPro" id="IPR036425">
    <property type="entry name" value="MoaB/Mog-like_dom_sf"/>
</dbReference>
<gene>
    <name evidence="5" type="ORF">ER308_16935</name>
</gene>
<name>A0A411YJ35_9ACTN</name>
<feature type="region of interest" description="Disordered" evidence="3">
    <location>
        <begin position="167"/>
        <end position="187"/>
    </location>
</feature>
<dbReference type="OrthoDB" id="9794429at2"/>
<dbReference type="EMBL" id="CP036402">
    <property type="protein sequence ID" value="QBI21092.1"/>
    <property type="molecule type" value="Genomic_DNA"/>
</dbReference>
<reference evidence="5 6" key="1">
    <citation type="submission" date="2019-01" db="EMBL/GenBank/DDBJ databases">
        <title>Egibacter rhizosphaerae EGI 80759T.</title>
        <authorList>
            <person name="Chen D.-D."/>
            <person name="Tian Y."/>
            <person name="Jiao J.-Y."/>
            <person name="Zhang X.-T."/>
            <person name="Zhang Y.-G."/>
            <person name="Zhang Y."/>
            <person name="Xiao M."/>
            <person name="Shu W.-S."/>
            <person name="Li W.-J."/>
        </authorList>
    </citation>
    <scope>NUCLEOTIDE SEQUENCE [LARGE SCALE GENOMIC DNA]</scope>
    <source>
        <strain evidence="5 6">EGI 80759</strain>
    </source>
</reference>
<dbReference type="Gene3D" id="3.40.980.10">
    <property type="entry name" value="MoaB/Mog-like domain"/>
    <property type="match status" value="1"/>
</dbReference>
<comment type="pathway">
    <text evidence="1">Cofactor biosynthesis; molybdopterin biosynthesis.</text>
</comment>
<evidence type="ECO:0000256" key="3">
    <source>
        <dbReference type="SAM" id="MobiDB-lite"/>
    </source>
</evidence>
<dbReference type="GO" id="GO:0006777">
    <property type="term" value="P:Mo-molybdopterin cofactor biosynthetic process"/>
    <property type="evidence" value="ECO:0007669"/>
    <property type="project" value="UniProtKB-KW"/>
</dbReference>
<dbReference type="KEGG" id="erz:ER308_16935"/>
<feature type="domain" description="MoaB/Mog" evidence="4">
    <location>
        <begin position="19"/>
        <end position="161"/>
    </location>
</feature>
<evidence type="ECO:0000256" key="1">
    <source>
        <dbReference type="ARBA" id="ARBA00005046"/>
    </source>
</evidence>
<dbReference type="PANTHER" id="PTHR43764">
    <property type="entry name" value="MOLYBDENUM COFACTOR BIOSYNTHESIS"/>
    <property type="match status" value="1"/>
</dbReference>
<dbReference type="InterPro" id="IPR051920">
    <property type="entry name" value="MPT_Adenylyltrnsfr/MoaC-Rel"/>
</dbReference>
<evidence type="ECO:0000313" key="6">
    <source>
        <dbReference type="Proteomes" id="UP000291469"/>
    </source>
</evidence>
<keyword evidence="6" id="KW-1185">Reference proteome</keyword>
<proteinExistence type="predicted"/>
<keyword evidence="2" id="KW-0501">Molybdenum cofactor biosynthesis</keyword>
<sequence>MTPGEAGNDSPSEPHGRAAVITVSTRAASGIYPDEAGPALVERLRTGGFTVDAPTVIPDGRGRVADAILQACRRADVVVTTGGTGLHPNDHTPEGTLDVVERLVPGLAEAMRAAALEATPMGMLSRGVAGICRGTLVLNLPGSPRGAVENLAAVEVVLPHALYQLAGGDHHRGGHQHADDDGRGGSG</sequence>
<evidence type="ECO:0000313" key="5">
    <source>
        <dbReference type="EMBL" id="QBI21092.1"/>
    </source>
</evidence>
<dbReference type="PROSITE" id="PS01078">
    <property type="entry name" value="MOCF_BIOSYNTHESIS_1"/>
    <property type="match status" value="1"/>
</dbReference>
<dbReference type="Proteomes" id="UP000291469">
    <property type="component" value="Chromosome"/>
</dbReference>